<dbReference type="FunFam" id="3.40.50.980:FF:000001">
    <property type="entry name" value="Non-ribosomal peptide synthetase"/>
    <property type="match status" value="1"/>
</dbReference>
<proteinExistence type="predicted"/>
<evidence type="ECO:0008006" key="5">
    <source>
        <dbReference type="Google" id="ProtNLM"/>
    </source>
</evidence>
<dbReference type="CDD" id="cd19531">
    <property type="entry name" value="LCL_NRPS-like"/>
    <property type="match status" value="1"/>
</dbReference>
<gene>
    <name evidence="3" type="ORF">RT97_28705</name>
</gene>
<sequence length="670" mass="73914">MQIEKQAIADRFARLPRDKQKIFLDALRKQGVDFARLPIVSAAGAQDSAALSYAQLRQWFLWELDPGSTAYHINGALKLRGALDVAALKASFAALVERHASLRTVFRPDGQGLSEQRILERIDFDVETIDLSALSPQAAEDGARDAAKRLTDTPFDLTRGPLLRVGLLRLAAEEHVLVVVMHHIVSDGWSKQILVDEFMQQYRARVRGETPAMAPLPVRYADYAAWQRNWLEAGEKERQLAYWTERLGAANTVLQLPTDHSRRPDGRYQAAGHTVELSRELVQQLHQLAHGNGATLFMVLLAGFQVLLHRHSGERDIRVGVPVANRTRAEIEGVIGFFVNTQVQRNVMDSRTPLSKVLAQTKEAALGAQAHQDLPFEQLVEALRPDRSLSVSPLFQVVFNHERIDGRAFAQLPGIEVESYALGDPAAQFELVLNTSEDADGRVNALFAYAAELFDAESIERMAGHYVAILGALASRGELTVGDVDLLGAAEKAQLAQWSVNTHREPGLQPVHRLIEGHARHQPQATALLFADDALSFFELNRRANRLAHRLISLGVGPDVLVGIAMERSVEMVVGILAILKAGGAYLPLDPEYPAQRLAYMVEDSGIRLLLTHRATRDCIAFREGLTFLEVEDLDLSGEPESDPEIPLHGEHLAYVIYTSGSTGKPKGAA</sequence>
<dbReference type="InterPro" id="IPR020845">
    <property type="entry name" value="AMP-binding_CS"/>
</dbReference>
<feature type="domain" description="AMP-dependent synthetase/ligase" evidence="1">
    <location>
        <begin position="517"/>
        <end position="669"/>
    </location>
</feature>
<dbReference type="SUPFAM" id="SSF52777">
    <property type="entry name" value="CoA-dependent acyltransferases"/>
    <property type="match status" value="2"/>
</dbReference>
<dbReference type="Proteomes" id="UP000032067">
    <property type="component" value="Unassembled WGS sequence"/>
</dbReference>
<dbReference type="Gene3D" id="3.30.559.10">
    <property type="entry name" value="Chloramphenicol acetyltransferase-like domain"/>
    <property type="match status" value="1"/>
</dbReference>
<dbReference type="EMBL" id="JXQQ01000109">
    <property type="protein sequence ID" value="KIQ19301.1"/>
    <property type="molecule type" value="Genomic_DNA"/>
</dbReference>
<dbReference type="PANTHER" id="PTHR45398">
    <property type="match status" value="1"/>
</dbReference>
<evidence type="ECO:0000259" key="1">
    <source>
        <dbReference type="Pfam" id="PF00501"/>
    </source>
</evidence>
<accession>A0A0D0LGW1</accession>
<dbReference type="PANTHER" id="PTHR45398:SF1">
    <property type="entry name" value="ENZYME, PUTATIVE (JCVI)-RELATED"/>
    <property type="match status" value="1"/>
</dbReference>
<dbReference type="AlphaFoldDB" id="A0A0D0LGW1"/>
<feature type="domain" description="Condensation" evidence="2">
    <location>
        <begin position="46"/>
        <end position="495"/>
    </location>
</feature>
<organism evidence="3 4">
    <name type="scientific">Variovorax paradoxus</name>
    <dbReference type="NCBI Taxonomy" id="34073"/>
    <lineage>
        <taxon>Bacteria</taxon>
        <taxon>Pseudomonadati</taxon>
        <taxon>Pseudomonadota</taxon>
        <taxon>Betaproteobacteria</taxon>
        <taxon>Burkholderiales</taxon>
        <taxon>Comamonadaceae</taxon>
        <taxon>Variovorax</taxon>
    </lineage>
</organism>
<name>A0A0D0LGW1_VARPD</name>
<comment type="caution">
    <text evidence="3">The sequence shown here is derived from an EMBL/GenBank/DDBJ whole genome shotgun (WGS) entry which is preliminary data.</text>
</comment>
<protein>
    <recommendedName>
        <fullName evidence="5">Non-ribosomal peptide synthetase</fullName>
    </recommendedName>
</protein>
<dbReference type="PROSITE" id="PS00455">
    <property type="entry name" value="AMP_BINDING"/>
    <property type="match status" value="1"/>
</dbReference>
<dbReference type="InterPro" id="IPR000873">
    <property type="entry name" value="AMP-dep_synth/lig_dom"/>
</dbReference>
<dbReference type="Pfam" id="PF00668">
    <property type="entry name" value="Condensation"/>
    <property type="match status" value="1"/>
</dbReference>
<dbReference type="RefSeq" id="WP_042582266.1">
    <property type="nucleotide sequence ID" value="NZ_JXQQ01000109.1"/>
</dbReference>
<dbReference type="SUPFAM" id="SSF56801">
    <property type="entry name" value="Acetyl-CoA synthetase-like"/>
    <property type="match status" value="1"/>
</dbReference>
<dbReference type="GO" id="GO:0003824">
    <property type="term" value="F:catalytic activity"/>
    <property type="evidence" value="ECO:0007669"/>
    <property type="project" value="InterPro"/>
</dbReference>
<dbReference type="InterPro" id="IPR001242">
    <property type="entry name" value="Condensation_dom"/>
</dbReference>
<dbReference type="Gene3D" id="3.40.50.980">
    <property type="match status" value="2"/>
</dbReference>
<reference evidence="3 4" key="1">
    <citation type="submission" date="2014-12" db="EMBL/GenBank/DDBJ databases">
        <title>16Stimator: statistical estimation of ribosomal gene copy numbers from draft genome assemblies.</title>
        <authorList>
            <person name="Perisin M.A."/>
            <person name="Vetter M."/>
            <person name="Gilbert J.A."/>
            <person name="Bergelson J."/>
        </authorList>
    </citation>
    <scope>NUCLEOTIDE SEQUENCE [LARGE SCALE GENOMIC DNA]</scope>
    <source>
        <strain evidence="3 4">MEDvA23</strain>
    </source>
</reference>
<dbReference type="InterPro" id="IPR023213">
    <property type="entry name" value="CAT-like_dom_sf"/>
</dbReference>
<evidence type="ECO:0000259" key="2">
    <source>
        <dbReference type="Pfam" id="PF00668"/>
    </source>
</evidence>
<evidence type="ECO:0000313" key="4">
    <source>
        <dbReference type="Proteomes" id="UP000032067"/>
    </source>
</evidence>
<dbReference type="Gene3D" id="3.30.559.30">
    <property type="entry name" value="Nonribosomal peptide synthetase, condensation domain"/>
    <property type="match status" value="1"/>
</dbReference>
<feature type="non-terminal residue" evidence="3">
    <location>
        <position position="670"/>
    </location>
</feature>
<dbReference type="FunFam" id="3.30.559.10:FF:000012">
    <property type="entry name" value="Non-ribosomal peptide synthetase"/>
    <property type="match status" value="1"/>
</dbReference>
<dbReference type="OrthoDB" id="6297021at2"/>
<dbReference type="Pfam" id="PF00501">
    <property type="entry name" value="AMP-binding"/>
    <property type="match status" value="1"/>
</dbReference>
<evidence type="ECO:0000313" key="3">
    <source>
        <dbReference type="EMBL" id="KIQ19301.1"/>
    </source>
</evidence>